<accession>A0A8S1PQP2</accession>
<evidence type="ECO:0000313" key="1">
    <source>
        <dbReference type="EMBL" id="CAD8105475.1"/>
    </source>
</evidence>
<organism evidence="1 2">
    <name type="scientific">Paramecium primaurelia</name>
    <dbReference type="NCBI Taxonomy" id="5886"/>
    <lineage>
        <taxon>Eukaryota</taxon>
        <taxon>Sar</taxon>
        <taxon>Alveolata</taxon>
        <taxon>Ciliophora</taxon>
        <taxon>Intramacronucleata</taxon>
        <taxon>Oligohymenophorea</taxon>
        <taxon>Peniculida</taxon>
        <taxon>Parameciidae</taxon>
        <taxon>Paramecium</taxon>
    </lineage>
</organism>
<dbReference type="AlphaFoldDB" id="A0A8S1PQP2"/>
<gene>
    <name evidence="1" type="ORF">PPRIM_AZ9-3.1.T1270091</name>
</gene>
<reference evidence="1" key="1">
    <citation type="submission" date="2021-01" db="EMBL/GenBank/DDBJ databases">
        <authorList>
            <consortium name="Genoscope - CEA"/>
            <person name="William W."/>
        </authorList>
    </citation>
    <scope>NUCLEOTIDE SEQUENCE</scope>
</reference>
<comment type="caution">
    <text evidence="1">The sequence shown here is derived from an EMBL/GenBank/DDBJ whole genome shotgun (WGS) entry which is preliminary data.</text>
</comment>
<keyword evidence="2" id="KW-1185">Reference proteome</keyword>
<sequence>MHLSSQFSIGNLKKTLLKDDNKEIKYTFDSILKINTNLMSLLIENILLISELKMSINNYQKFKNINVIQPFYVKIQIIQFSISLNLLSIDQIQMLKQIYMIHQLTVVWQQYKPKSEEFINNLISKNKRVKKYINTKQSDNRYVK</sequence>
<proteinExistence type="predicted"/>
<protein>
    <submittedName>
        <fullName evidence="1">Uncharacterized protein</fullName>
    </submittedName>
</protein>
<dbReference type="Proteomes" id="UP000688137">
    <property type="component" value="Unassembled WGS sequence"/>
</dbReference>
<name>A0A8S1PQP2_PARPR</name>
<evidence type="ECO:0000313" key="2">
    <source>
        <dbReference type="Proteomes" id="UP000688137"/>
    </source>
</evidence>
<dbReference type="EMBL" id="CAJJDM010000130">
    <property type="protein sequence ID" value="CAD8105475.1"/>
    <property type="molecule type" value="Genomic_DNA"/>
</dbReference>